<protein>
    <submittedName>
        <fullName evidence="2">Uncharacterized protein</fullName>
    </submittedName>
</protein>
<feature type="signal peptide" evidence="1">
    <location>
        <begin position="1"/>
        <end position="23"/>
    </location>
</feature>
<evidence type="ECO:0000256" key="1">
    <source>
        <dbReference type="SAM" id="SignalP"/>
    </source>
</evidence>
<accession>A0ABW4ZEJ8</accession>
<evidence type="ECO:0000313" key="3">
    <source>
        <dbReference type="Proteomes" id="UP001597389"/>
    </source>
</evidence>
<keyword evidence="3" id="KW-1185">Reference proteome</keyword>
<comment type="caution">
    <text evidence="2">The sequence shown here is derived from an EMBL/GenBank/DDBJ whole genome shotgun (WGS) entry which is preliminary data.</text>
</comment>
<proteinExistence type="predicted"/>
<reference evidence="3" key="1">
    <citation type="journal article" date="2019" name="Int. J. Syst. Evol. Microbiol.">
        <title>The Global Catalogue of Microorganisms (GCM) 10K type strain sequencing project: providing services to taxonomists for standard genome sequencing and annotation.</title>
        <authorList>
            <consortium name="The Broad Institute Genomics Platform"/>
            <consortium name="The Broad Institute Genome Sequencing Center for Infectious Disease"/>
            <person name="Wu L."/>
            <person name="Ma J."/>
        </authorList>
    </citation>
    <scope>NUCLEOTIDE SEQUENCE [LARGE SCALE GENOMIC DNA]</scope>
    <source>
        <strain evidence="3">CCUG 57942</strain>
    </source>
</reference>
<dbReference type="RefSeq" id="WP_377088975.1">
    <property type="nucleotide sequence ID" value="NZ_JBHSJL010000014.1"/>
</dbReference>
<feature type="chain" id="PRO_5045733311" evidence="1">
    <location>
        <begin position="24"/>
        <end position="395"/>
    </location>
</feature>
<sequence length="395" mass="42740">MKTSPFIIGACAYLFGSTLSAIAEDYITQTDLTPVADGEIAQNAKIDIEGPDGIGSIDGSTPAAFPIGPYGSRFDLYTTIETSSGRRVYHLGSSVVGPYPTASISMTSNDPYIETRTRADQRFGASVTVSNISADPEAPLSMKQVYVEHLIDEYPVGSYTFSTTNPADWRLAKQNSSGEDAGVFIVKDGTLTITIPDPDDGLGTALTSLDSPNNENGESTEYYQCGEEKVVVYARPSSTSDWVTIAEKKIRVFPLPSAQIIASHDNFATTFELNSNTEYTSVPSIYAVCNELYPTSVTTIRLYKGTLDNLGDLVVSDLELVDGSEPASFNTIQPQDGVLMLNNTEPEIVALEDGYYTVELVTVTPFNNGAVERIAWAEFQLKKSLRINANLSSQK</sequence>
<gene>
    <name evidence="2" type="ORF">ACFSW8_13980</name>
</gene>
<name>A0ABW4ZEJ8_9BACT</name>
<keyword evidence="1" id="KW-0732">Signal</keyword>
<dbReference type="EMBL" id="JBHUJB010000061">
    <property type="protein sequence ID" value="MFD2160012.1"/>
    <property type="molecule type" value="Genomic_DNA"/>
</dbReference>
<evidence type="ECO:0000313" key="2">
    <source>
        <dbReference type="EMBL" id="MFD2160012.1"/>
    </source>
</evidence>
<dbReference type="Proteomes" id="UP001597389">
    <property type="component" value="Unassembled WGS sequence"/>
</dbReference>
<organism evidence="2 3">
    <name type="scientific">Rubritalea tangerina</name>
    <dbReference type="NCBI Taxonomy" id="430798"/>
    <lineage>
        <taxon>Bacteria</taxon>
        <taxon>Pseudomonadati</taxon>
        <taxon>Verrucomicrobiota</taxon>
        <taxon>Verrucomicrobiia</taxon>
        <taxon>Verrucomicrobiales</taxon>
        <taxon>Rubritaleaceae</taxon>
        <taxon>Rubritalea</taxon>
    </lineage>
</organism>